<feature type="non-terminal residue" evidence="2">
    <location>
        <position position="1"/>
    </location>
</feature>
<accession>A0A814II08</accession>
<keyword evidence="3" id="KW-1185">Reference proteome</keyword>
<evidence type="ECO:0000313" key="3">
    <source>
        <dbReference type="Proteomes" id="UP000663879"/>
    </source>
</evidence>
<name>A0A814II08_9BILA</name>
<evidence type="ECO:0000313" key="2">
    <source>
        <dbReference type="EMBL" id="CAF1026178.1"/>
    </source>
</evidence>
<evidence type="ECO:0000256" key="1">
    <source>
        <dbReference type="SAM" id="MobiDB-lite"/>
    </source>
</evidence>
<feature type="region of interest" description="Disordered" evidence="1">
    <location>
        <begin position="1"/>
        <end position="20"/>
    </location>
</feature>
<organism evidence="2 3">
    <name type="scientific">Brachionus calyciflorus</name>
    <dbReference type="NCBI Taxonomy" id="104777"/>
    <lineage>
        <taxon>Eukaryota</taxon>
        <taxon>Metazoa</taxon>
        <taxon>Spiralia</taxon>
        <taxon>Gnathifera</taxon>
        <taxon>Rotifera</taxon>
        <taxon>Eurotatoria</taxon>
        <taxon>Monogononta</taxon>
        <taxon>Pseudotrocha</taxon>
        <taxon>Ploima</taxon>
        <taxon>Brachionidae</taxon>
        <taxon>Brachionus</taxon>
    </lineage>
</organism>
<proteinExistence type="predicted"/>
<dbReference type="AlphaFoldDB" id="A0A814II08"/>
<sequence>MPRGRAAKRPSDIESDEEFDRVRKVNRKKKNTFRPESSESSLENKGYLVKLKKYFSKDFKTGKCLMVKANQIIDDNPDDICEKDIIKFNFVFNNKTVTLEGTICSDLIDIPESSQ</sequence>
<protein>
    <submittedName>
        <fullName evidence="2">Uncharacterized protein</fullName>
    </submittedName>
</protein>
<reference evidence="2" key="1">
    <citation type="submission" date="2021-02" db="EMBL/GenBank/DDBJ databases">
        <authorList>
            <person name="Nowell W R."/>
        </authorList>
    </citation>
    <scope>NUCLEOTIDE SEQUENCE</scope>
    <source>
        <strain evidence="2">Ploen Becks lab</strain>
    </source>
</reference>
<gene>
    <name evidence="2" type="ORF">OXX778_LOCUS17630</name>
</gene>
<dbReference type="Proteomes" id="UP000663879">
    <property type="component" value="Unassembled WGS sequence"/>
</dbReference>
<comment type="caution">
    <text evidence="2">The sequence shown here is derived from an EMBL/GenBank/DDBJ whole genome shotgun (WGS) entry which is preliminary data.</text>
</comment>
<dbReference type="EMBL" id="CAJNOC010004564">
    <property type="protein sequence ID" value="CAF1026178.1"/>
    <property type="molecule type" value="Genomic_DNA"/>
</dbReference>